<keyword evidence="4" id="KW-1185">Reference proteome</keyword>
<feature type="region of interest" description="Disordered" evidence="1">
    <location>
        <begin position="1"/>
        <end position="22"/>
    </location>
</feature>
<dbReference type="SUPFAM" id="SSF46955">
    <property type="entry name" value="Putative DNA-binding domain"/>
    <property type="match status" value="1"/>
</dbReference>
<dbReference type="RefSeq" id="WP_118864882.1">
    <property type="nucleotide sequence ID" value="NZ_QWLV01000007.1"/>
</dbReference>
<evidence type="ECO:0000259" key="2">
    <source>
        <dbReference type="Pfam" id="PF12728"/>
    </source>
</evidence>
<evidence type="ECO:0000256" key="1">
    <source>
        <dbReference type="SAM" id="MobiDB-lite"/>
    </source>
</evidence>
<evidence type="ECO:0000313" key="4">
    <source>
        <dbReference type="Proteomes" id="UP000266693"/>
    </source>
</evidence>
<keyword evidence="3" id="KW-0238">DNA-binding</keyword>
<dbReference type="AlphaFoldDB" id="A0A396RKV0"/>
<accession>A0A396RKV0</accession>
<protein>
    <submittedName>
        <fullName evidence="3">DNA-binding protein</fullName>
    </submittedName>
</protein>
<evidence type="ECO:0000313" key="3">
    <source>
        <dbReference type="EMBL" id="RHW16907.1"/>
    </source>
</evidence>
<dbReference type="EMBL" id="QWLV01000007">
    <property type="protein sequence ID" value="RHW16907.1"/>
    <property type="molecule type" value="Genomic_DNA"/>
</dbReference>
<name>A0A396RKV0_9SPHN</name>
<dbReference type="Proteomes" id="UP000266693">
    <property type="component" value="Unassembled WGS sequence"/>
</dbReference>
<comment type="caution">
    <text evidence="3">The sequence shown here is derived from an EMBL/GenBank/DDBJ whole genome shotgun (WGS) entry which is preliminary data.</text>
</comment>
<feature type="domain" description="Helix-turn-helix" evidence="2">
    <location>
        <begin position="21"/>
        <end position="67"/>
    </location>
</feature>
<organism evidence="3 4">
    <name type="scientific">Sphingomonas gilva</name>
    <dbReference type="NCBI Taxonomy" id="2305907"/>
    <lineage>
        <taxon>Bacteria</taxon>
        <taxon>Pseudomonadati</taxon>
        <taxon>Pseudomonadota</taxon>
        <taxon>Alphaproteobacteria</taxon>
        <taxon>Sphingomonadales</taxon>
        <taxon>Sphingomonadaceae</taxon>
        <taxon>Sphingomonas</taxon>
    </lineage>
</organism>
<dbReference type="OrthoDB" id="9806994at2"/>
<dbReference type="InterPro" id="IPR009061">
    <property type="entry name" value="DNA-bd_dom_put_sf"/>
</dbReference>
<gene>
    <name evidence="3" type="ORF">D1610_14175</name>
</gene>
<proteinExistence type="predicted"/>
<dbReference type="GO" id="GO:0003677">
    <property type="term" value="F:DNA binding"/>
    <property type="evidence" value="ECO:0007669"/>
    <property type="project" value="UniProtKB-KW"/>
</dbReference>
<dbReference type="InterPro" id="IPR041657">
    <property type="entry name" value="HTH_17"/>
</dbReference>
<dbReference type="Pfam" id="PF12728">
    <property type="entry name" value="HTH_17"/>
    <property type="match status" value="1"/>
</dbReference>
<sequence length="78" mass="8668">MNTADDNENARAARAAQGSPFLSPEQAAHYLGLSTRTLQEHRSAGTGPRFRRHCRHIRYHIDDLDGWSQDVGEAGGHE</sequence>
<reference evidence="3 4" key="1">
    <citation type="submission" date="2018-08" db="EMBL/GenBank/DDBJ databases">
        <title>The multiple taxonomic identification of Sphingomonas gilva.</title>
        <authorList>
            <person name="Zhu D."/>
            <person name="Zheng S."/>
        </authorList>
    </citation>
    <scope>NUCLEOTIDE SEQUENCE [LARGE SCALE GENOMIC DNA]</scope>
    <source>
        <strain evidence="3 4">ZDH117</strain>
    </source>
</reference>